<protein>
    <submittedName>
        <fullName evidence="2">ABC transporter substrate-binding protein</fullName>
    </submittedName>
    <submittedName>
        <fullName evidence="3">Extracellular solute-binding protein</fullName>
    </submittedName>
</protein>
<keyword evidence="1" id="KW-0732">Signal</keyword>
<name>A0A2S0K3B8_LYSSH</name>
<feature type="signal peptide" evidence="1">
    <location>
        <begin position="1"/>
        <end position="26"/>
    </location>
</feature>
<feature type="chain" id="PRO_5038924619" evidence="1">
    <location>
        <begin position="27"/>
        <end position="440"/>
    </location>
</feature>
<sequence>MEKRKSRIKKVLLSLMCFALILTALMGCSNKASKDTNASVASDKEKIKLEFYYGLGGKLGETMEKIIEDFNKSNDKYEVVPIVQGDYTETLQALQASLAASKPPALAINRYPEFMKLAKSDVLLSLEDQINQPEYKKDDVLLLEQGLYNNVTLGVPAFVSSQMMYYRKDIFDKYNIDYNALESFEELAEAAKLIKEKEGITGWSIMWYSEHMIDYARSAGGDIVSEDGKTVTIDSDEWIYAWDNIRKWIHEDKIMDTVYGGNGWEWWYKTIDNVMNGKSAGYTGSSGDGGDLDFNKIATGMQKGFNGSKPRPVATSVMFNLFKDSPKEQQQGAWEFVKFFSEADKTAYWAVETGYIPIRESAENTEIFQNKLKENPNLSVPLQQIKTNGIAPFVDPTGGKIYAEIELAKDKVLIENIPAEKALKEAKNKAQKELDKILKQ</sequence>
<dbReference type="EMBL" id="CP019980">
    <property type="protein sequence ID" value="AVK97872.1"/>
    <property type="molecule type" value="Genomic_DNA"/>
</dbReference>
<dbReference type="Pfam" id="PF13416">
    <property type="entry name" value="SBP_bac_8"/>
    <property type="match status" value="1"/>
</dbReference>
<reference evidence="3 5" key="2">
    <citation type="submission" date="2018-06" db="EMBL/GenBank/DDBJ databases">
        <authorList>
            <consortium name="Pathogen Informatics"/>
            <person name="Doyle S."/>
        </authorList>
    </citation>
    <scope>NUCLEOTIDE SEQUENCE [LARGE SCALE GENOMIC DNA]</scope>
    <source>
        <strain evidence="3 5">NCTC10338</strain>
    </source>
</reference>
<dbReference type="PANTHER" id="PTHR43649">
    <property type="entry name" value="ARABINOSE-BINDING PROTEIN-RELATED"/>
    <property type="match status" value="1"/>
</dbReference>
<dbReference type="EMBL" id="UFSZ01000001">
    <property type="protein sequence ID" value="SUV16195.1"/>
    <property type="molecule type" value="Genomic_DNA"/>
</dbReference>
<gene>
    <name evidence="2" type="ORF">LS41612_17085</name>
    <name evidence="3" type="ORF">NCTC10338_01271</name>
</gene>
<dbReference type="InterPro" id="IPR006059">
    <property type="entry name" value="SBP"/>
</dbReference>
<evidence type="ECO:0000313" key="4">
    <source>
        <dbReference type="Proteomes" id="UP000238825"/>
    </source>
</evidence>
<evidence type="ECO:0000256" key="1">
    <source>
        <dbReference type="SAM" id="SignalP"/>
    </source>
</evidence>
<dbReference type="Gene3D" id="3.40.190.10">
    <property type="entry name" value="Periplasmic binding protein-like II"/>
    <property type="match status" value="1"/>
</dbReference>
<dbReference type="Proteomes" id="UP000255295">
    <property type="component" value="Unassembled WGS sequence"/>
</dbReference>
<dbReference type="Proteomes" id="UP000238825">
    <property type="component" value="Chromosome"/>
</dbReference>
<evidence type="ECO:0000313" key="5">
    <source>
        <dbReference type="Proteomes" id="UP000255295"/>
    </source>
</evidence>
<dbReference type="RefSeq" id="WP_024361575.1">
    <property type="nucleotide sequence ID" value="NZ_BJNS01000011.1"/>
</dbReference>
<evidence type="ECO:0000313" key="2">
    <source>
        <dbReference type="EMBL" id="AVK97872.1"/>
    </source>
</evidence>
<dbReference type="AlphaFoldDB" id="A0A2S0K3B8"/>
<proteinExistence type="predicted"/>
<dbReference type="SUPFAM" id="SSF53850">
    <property type="entry name" value="Periplasmic binding protein-like II"/>
    <property type="match status" value="1"/>
</dbReference>
<evidence type="ECO:0000313" key="3">
    <source>
        <dbReference type="EMBL" id="SUV16195.1"/>
    </source>
</evidence>
<reference evidence="2 4" key="1">
    <citation type="submission" date="2017-03" db="EMBL/GenBank/DDBJ databases">
        <title>The whole genome sequencing and assembly of Lysinibacillus sphaericus DSM 28T strain.</title>
        <authorList>
            <person name="Lee Y.-J."/>
            <person name="Yi H."/>
            <person name="Bahn Y.-S."/>
            <person name="Kim J.F."/>
            <person name="Lee D.-W."/>
        </authorList>
    </citation>
    <scope>NUCLEOTIDE SEQUENCE [LARGE SCALE GENOMIC DNA]</scope>
    <source>
        <strain evidence="2 4">DSM 28</strain>
    </source>
</reference>
<dbReference type="InterPro" id="IPR050490">
    <property type="entry name" value="Bact_solute-bd_prot1"/>
</dbReference>
<dbReference type="GeneID" id="48277917"/>
<organism evidence="2 4">
    <name type="scientific">Lysinibacillus sphaericus</name>
    <name type="common">Bacillus sphaericus</name>
    <dbReference type="NCBI Taxonomy" id="1421"/>
    <lineage>
        <taxon>Bacteria</taxon>
        <taxon>Bacillati</taxon>
        <taxon>Bacillota</taxon>
        <taxon>Bacilli</taxon>
        <taxon>Bacillales</taxon>
        <taxon>Bacillaceae</taxon>
        <taxon>Lysinibacillus</taxon>
    </lineage>
</organism>
<dbReference type="CDD" id="cd14748">
    <property type="entry name" value="PBP2_UgpB"/>
    <property type="match status" value="1"/>
</dbReference>
<accession>A0A2S0K3B8</accession>
<dbReference type="PROSITE" id="PS51257">
    <property type="entry name" value="PROKAR_LIPOPROTEIN"/>
    <property type="match status" value="1"/>
</dbReference>